<evidence type="ECO:0000313" key="1">
    <source>
        <dbReference type="EMBL" id="KRY37434.1"/>
    </source>
</evidence>
<dbReference type="OrthoDB" id="5940217at2759"/>
<proteinExistence type="predicted"/>
<dbReference type="EMBL" id="JYDH01000033">
    <property type="protein sequence ID" value="KRY37434.1"/>
    <property type="molecule type" value="Genomic_DNA"/>
</dbReference>
<sequence>MWLLYTVHRYHPIDLRARHSLMVRWSTGLKPPRNELLIYRSVVEIVITLQKGRKPGDCQQDNRRIKLQLTHPVAPGSHHLIPEGKETCKISPLWMTGKTYNLPSPGREVKH</sequence>
<protein>
    <submittedName>
        <fullName evidence="1">Uncharacterized protein</fullName>
    </submittedName>
</protein>
<dbReference type="AlphaFoldDB" id="A0A0V1BKF5"/>
<comment type="caution">
    <text evidence="1">The sequence shown here is derived from an EMBL/GenBank/DDBJ whole genome shotgun (WGS) entry which is preliminary data.</text>
</comment>
<organism evidence="1 2">
    <name type="scientific">Trichinella spiralis</name>
    <name type="common">Trichina worm</name>
    <dbReference type="NCBI Taxonomy" id="6334"/>
    <lineage>
        <taxon>Eukaryota</taxon>
        <taxon>Metazoa</taxon>
        <taxon>Ecdysozoa</taxon>
        <taxon>Nematoda</taxon>
        <taxon>Enoplea</taxon>
        <taxon>Dorylaimia</taxon>
        <taxon>Trichinellida</taxon>
        <taxon>Trichinellidae</taxon>
        <taxon>Trichinella</taxon>
    </lineage>
</organism>
<reference evidence="1 2" key="1">
    <citation type="submission" date="2015-01" db="EMBL/GenBank/DDBJ databases">
        <title>Evolution of Trichinella species and genotypes.</title>
        <authorList>
            <person name="Korhonen P.K."/>
            <person name="Edoardo P."/>
            <person name="Giuseppe L.R."/>
            <person name="Gasser R.B."/>
        </authorList>
    </citation>
    <scope>NUCLEOTIDE SEQUENCE [LARGE SCALE GENOMIC DNA]</scope>
    <source>
        <strain evidence="1">ISS3</strain>
    </source>
</reference>
<dbReference type="Proteomes" id="UP000054776">
    <property type="component" value="Unassembled WGS sequence"/>
</dbReference>
<name>A0A0V1BKF5_TRISP</name>
<accession>A0A0V1BKF5</accession>
<keyword evidence="2" id="KW-1185">Reference proteome</keyword>
<gene>
    <name evidence="1" type="ORF">T01_7396</name>
</gene>
<evidence type="ECO:0000313" key="2">
    <source>
        <dbReference type="Proteomes" id="UP000054776"/>
    </source>
</evidence>
<dbReference type="InParanoid" id="A0A0V1BKF5"/>